<reference evidence="2 3" key="1">
    <citation type="journal article" date="2019" name="Sci. Rep.">
        <title>Orb-weaving spider Araneus ventricosus genome elucidates the spidroin gene catalogue.</title>
        <authorList>
            <person name="Kono N."/>
            <person name="Nakamura H."/>
            <person name="Ohtoshi R."/>
            <person name="Moran D.A.P."/>
            <person name="Shinohara A."/>
            <person name="Yoshida Y."/>
            <person name="Fujiwara M."/>
            <person name="Mori M."/>
            <person name="Tomita M."/>
            <person name="Arakawa K."/>
        </authorList>
    </citation>
    <scope>NUCLEOTIDE SEQUENCE [LARGE SCALE GENOMIC DNA]</scope>
</reference>
<feature type="region of interest" description="Disordered" evidence="1">
    <location>
        <begin position="72"/>
        <end position="92"/>
    </location>
</feature>
<organism evidence="2 3">
    <name type="scientific">Araneus ventricosus</name>
    <name type="common">Orbweaver spider</name>
    <name type="synonym">Epeira ventricosa</name>
    <dbReference type="NCBI Taxonomy" id="182803"/>
    <lineage>
        <taxon>Eukaryota</taxon>
        <taxon>Metazoa</taxon>
        <taxon>Ecdysozoa</taxon>
        <taxon>Arthropoda</taxon>
        <taxon>Chelicerata</taxon>
        <taxon>Arachnida</taxon>
        <taxon>Araneae</taxon>
        <taxon>Araneomorphae</taxon>
        <taxon>Entelegynae</taxon>
        <taxon>Araneoidea</taxon>
        <taxon>Araneidae</taxon>
        <taxon>Araneus</taxon>
    </lineage>
</organism>
<evidence type="ECO:0000313" key="2">
    <source>
        <dbReference type="EMBL" id="GBM51903.1"/>
    </source>
</evidence>
<feature type="region of interest" description="Disordered" evidence="1">
    <location>
        <begin position="1"/>
        <end position="34"/>
    </location>
</feature>
<sequence>MSLPATGPRSSGFFPATSPATPSSISIDELDEPTPPAEFHIVHFEDDMEFEENDSEEDEGINSDFFQFRLAGERADNRPPTPSKPYRSGDIEYWDTGSSKSFDLGDLMSALPRTARSISMIL</sequence>
<feature type="compositionally biased region" description="Low complexity" evidence="1">
    <location>
        <begin position="13"/>
        <end position="27"/>
    </location>
</feature>
<name>A0A4Y2GE87_ARAVE</name>
<protein>
    <submittedName>
        <fullName evidence="2">Uncharacterized protein</fullName>
    </submittedName>
</protein>
<proteinExistence type="predicted"/>
<accession>A0A4Y2GE87</accession>
<keyword evidence="3" id="KW-1185">Reference proteome</keyword>
<evidence type="ECO:0000313" key="3">
    <source>
        <dbReference type="Proteomes" id="UP000499080"/>
    </source>
</evidence>
<dbReference type="EMBL" id="BGPR01001354">
    <property type="protein sequence ID" value="GBM51903.1"/>
    <property type="molecule type" value="Genomic_DNA"/>
</dbReference>
<evidence type="ECO:0000256" key="1">
    <source>
        <dbReference type="SAM" id="MobiDB-lite"/>
    </source>
</evidence>
<dbReference type="Proteomes" id="UP000499080">
    <property type="component" value="Unassembled WGS sequence"/>
</dbReference>
<comment type="caution">
    <text evidence="2">The sequence shown here is derived from an EMBL/GenBank/DDBJ whole genome shotgun (WGS) entry which is preliminary data.</text>
</comment>
<gene>
    <name evidence="2" type="ORF">AVEN_186188_1</name>
</gene>
<dbReference type="AlphaFoldDB" id="A0A4Y2GE87"/>